<evidence type="ECO:0000256" key="1">
    <source>
        <dbReference type="SAM" id="MobiDB-lite"/>
    </source>
</evidence>
<name>A0A382K6P4_9ZZZZ</name>
<gene>
    <name evidence="3" type="ORF">METZ01_LOCUS271591</name>
</gene>
<dbReference type="InterPro" id="IPR050181">
    <property type="entry name" value="Cold_shock_domain"/>
</dbReference>
<feature type="domain" description="CSD" evidence="2">
    <location>
        <begin position="1"/>
        <end position="65"/>
    </location>
</feature>
<dbReference type="GO" id="GO:0003676">
    <property type="term" value="F:nucleic acid binding"/>
    <property type="evidence" value="ECO:0007669"/>
    <property type="project" value="InterPro"/>
</dbReference>
<accession>A0A382K6P4</accession>
<dbReference type="CDD" id="cd04458">
    <property type="entry name" value="CSP_CDS"/>
    <property type="match status" value="1"/>
</dbReference>
<proteinExistence type="predicted"/>
<organism evidence="3">
    <name type="scientific">marine metagenome</name>
    <dbReference type="NCBI Taxonomy" id="408172"/>
    <lineage>
        <taxon>unclassified sequences</taxon>
        <taxon>metagenomes</taxon>
        <taxon>ecological metagenomes</taxon>
    </lineage>
</organism>
<dbReference type="SUPFAM" id="SSF50249">
    <property type="entry name" value="Nucleic acid-binding proteins"/>
    <property type="match status" value="1"/>
</dbReference>
<reference evidence="3" key="1">
    <citation type="submission" date="2018-05" db="EMBL/GenBank/DDBJ databases">
        <authorList>
            <person name="Lanie J.A."/>
            <person name="Ng W.-L."/>
            <person name="Kazmierczak K.M."/>
            <person name="Andrzejewski T.M."/>
            <person name="Davidsen T.M."/>
            <person name="Wayne K.J."/>
            <person name="Tettelin H."/>
            <person name="Glass J.I."/>
            <person name="Rusch D."/>
            <person name="Podicherti R."/>
            <person name="Tsui H.-C.T."/>
            <person name="Winkler M.E."/>
        </authorList>
    </citation>
    <scope>NUCLEOTIDE SEQUENCE</scope>
</reference>
<sequence>VPRGKIKYYNTEKGFGFIAQDDGEADVFIHSSAIDSPYDDIRVGQTVKYKVTEGKKGLVGQDVEILLTALERRWLRQGKNLIPRENSIPNWMDADGESAFGNTGGVSREGDASTDSNRMNFGNLYIEKQIRQQTPMFFAMLGGIERSVTIIRANTDSFFLHGKDGKQEVPKTEVKYCYKAEDLDGIESILNHDSKSQNDEDITTESHDDQDDQVKIDEIREARLGRYPIEVKIAEGNTFHGLVDWVSSDEVKMILENSAKIVIFLHVICDLKTFPMQKAM</sequence>
<dbReference type="PRINTS" id="PR00050">
    <property type="entry name" value="COLDSHOCK"/>
</dbReference>
<dbReference type="PANTHER" id="PTHR11544">
    <property type="entry name" value="COLD SHOCK DOMAIN CONTAINING PROTEINS"/>
    <property type="match status" value="1"/>
</dbReference>
<dbReference type="InterPro" id="IPR019844">
    <property type="entry name" value="CSD_CS"/>
</dbReference>
<dbReference type="InterPro" id="IPR011129">
    <property type="entry name" value="CSD"/>
</dbReference>
<dbReference type="EMBL" id="UINC01078047">
    <property type="protein sequence ID" value="SVC18737.1"/>
    <property type="molecule type" value="Genomic_DNA"/>
</dbReference>
<evidence type="ECO:0000259" key="2">
    <source>
        <dbReference type="PROSITE" id="PS51857"/>
    </source>
</evidence>
<protein>
    <recommendedName>
        <fullName evidence="2">CSD domain-containing protein</fullName>
    </recommendedName>
</protein>
<dbReference type="Pfam" id="PF00313">
    <property type="entry name" value="CSD"/>
    <property type="match status" value="1"/>
</dbReference>
<dbReference type="SMART" id="SM00357">
    <property type="entry name" value="CSP"/>
    <property type="match status" value="1"/>
</dbReference>
<evidence type="ECO:0000313" key="3">
    <source>
        <dbReference type="EMBL" id="SVC18737.1"/>
    </source>
</evidence>
<dbReference type="InterPro" id="IPR012340">
    <property type="entry name" value="NA-bd_OB-fold"/>
</dbReference>
<dbReference type="AlphaFoldDB" id="A0A382K6P4"/>
<feature type="non-terminal residue" evidence="3">
    <location>
        <position position="1"/>
    </location>
</feature>
<dbReference type="InterPro" id="IPR002059">
    <property type="entry name" value="CSP_DNA-bd"/>
</dbReference>
<dbReference type="PROSITE" id="PS51857">
    <property type="entry name" value="CSD_2"/>
    <property type="match status" value="1"/>
</dbReference>
<feature type="region of interest" description="Disordered" evidence="1">
    <location>
        <begin position="192"/>
        <end position="211"/>
    </location>
</feature>
<dbReference type="Gene3D" id="2.40.50.140">
    <property type="entry name" value="Nucleic acid-binding proteins"/>
    <property type="match status" value="1"/>
</dbReference>
<dbReference type="PROSITE" id="PS00352">
    <property type="entry name" value="CSD_1"/>
    <property type="match status" value="1"/>
</dbReference>